<protein>
    <recommendedName>
        <fullName evidence="4">Diaminopimelate epimerase</fullName>
    </recommendedName>
</protein>
<dbReference type="Gene3D" id="3.10.310.10">
    <property type="entry name" value="Diaminopimelate Epimerase, Chain A, domain 1"/>
    <property type="match status" value="2"/>
</dbReference>
<reference evidence="3" key="1">
    <citation type="submission" date="2018-05" db="EMBL/GenBank/DDBJ databases">
        <authorList>
            <person name="Lanie J.A."/>
            <person name="Ng W.-L."/>
            <person name="Kazmierczak K.M."/>
            <person name="Andrzejewski T.M."/>
            <person name="Davidsen T.M."/>
            <person name="Wayne K.J."/>
            <person name="Tettelin H."/>
            <person name="Glass J.I."/>
            <person name="Rusch D."/>
            <person name="Podicherti R."/>
            <person name="Tsui H.-C.T."/>
            <person name="Winkler M.E."/>
        </authorList>
    </citation>
    <scope>NUCLEOTIDE SEQUENCE</scope>
</reference>
<feature type="non-terminal residue" evidence="3">
    <location>
        <position position="1"/>
    </location>
</feature>
<dbReference type="AlphaFoldDB" id="A0A381N7C1"/>
<keyword evidence="2" id="KW-0413">Isomerase</keyword>
<evidence type="ECO:0008006" key="4">
    <source>
        <dbReference type="Google" id="ProtNLM"/>
    </source>
</evidence>
<comment type="similarity">
    <text evidence="1">Belongs to the diaminopimelate epimerase family.</text>
</comment>
<dbReference type="Pfam" id="PF01678">
    <property type="entry name" value="DAP_epimerase"/>
    <property type="match status" value="2"/>
</dbReference>
<dbReference type="PANTHER" id="PTHR31689:SF0">
    <property type="entry name" value="DIAMINOPIMELATE EPIMERASE"/>
    <property type="match status" value="1"/>
</dbReference>
<dbReference type="GO" id="GO:0008837">
    <property type="term" value="F:diaminopimelate epimerase activity"/>
    <property type="evidence" value="ECO:0007669"/>
    <property type="project" value="InterPro"/>
</dbReference>
<dbReference type="GO" id="GO:0005829">
    <property type="term" value="C:cytosol"/>
    <property type="evidence" value="ECO:0007669"/>
    <property type="project" value="TreeGrafter"/>
</dbReference>
<dbReference type="EMBL" id="UINC01000176">
    <property type="protein sequence ID" value="SUZ50540.1"/>
    <property type="molecule type" value="Genomic_DNA"/>
</dbReference>
<dbReference type="GO" id="GO:0009089">
    <property type="term" value="P:lysine biosynthetic process via diaminopimelate"/>
    <property type="evidence" value="ECO:0007669"/>
    <property type="project" value="InterPro"/>
</dbReference>
<organism evidence="3">
    <name type="scientific">marine metagenome</name>
    <dbReference type="NCBI Taxonomy" id="408172"/>
    <lineage>
        <taxon>unclassified sequences</taxon>
        <taxon>metagenomes</taxon>
        <taxon>ecological metagenomes</taxon>
    </lineage>
</organism>
<sequence>VHLTRHHGLGNDFLITFADEVPYGAPELARRLCHRTDGIGADGLVFGTPDDVHDRSFTLFNSDGSRAELSGNGLRCFGQALLRESATDGIDLVVGTAAGPRRVVVDGSPADEEVLATVEMGSAGPGPSFDGLEVDLGGQEVRRMESADVGNPHLVVLVDDPDTVDLGRVGPVVEAAFAPVGCNVNLVSVQDRSEVRLRTWERGAGLTEACGTGACASAHVLRSWGLVDEVVAVHMPGGRAMVTVADPILLTGPAVHVDDHDVDPVATSDG</sequence>
<dbReference type="SUPFAM" id="SSF54506">
    <property type="entry name" value="Diaminopimelate epimerase-like"/>
    <property type="match status" value="2"/>
</dbReference>
<name>A0A381N7C1_9ZZZZ</name>
<dbReference type="HAMAP" id="MF_00197">
    <property type="entry name" value="DAP_epimerase"/>
    <property type="match status" value="1"/>
</dbReference>
<dbReference type="PANTHER" id="PTHR31689">
    <property type="entry name" value="DIAMINOPIMELATE EPIMERASE, CHLOROPLASTIC"/>
    <property type="match status" value="1"/>
</dbReference>
<dbReference type="NCBIfam" id="TIGR00652">
    <property type="entry name" value="DapF"/>
    <property type="match status" value="1"/>
</dbReference>
<evidence type="ECO:0000313" key="3">
    <source>
        <dbReference type="EMBL" id="SUZ50540.1"/>
    </source>
</evidence>
<proteinExistence type="inferred from homology"/>
<dbReference type="InterPro" id="IPR001653">
    <property type="entry name" value="DAP_epimerase_DapF"/>
</dbReference>
<accession>A0A381N7C1</accession>
<gene>
    <name evidence="3" type="ORF">METZ01_LOCUS3394</name>
</gene>
<evidence type="ECO:0000256" key="2">
    <source>
        <dbReference type="ARBA" id="ARBA00023235"/>
    </source>
</evidence>
<evidence type="ECO:0000256" key="1">
    <source>
        <dbReference type="ARBA" id="ARBA00010219"/>
    </source>
</evidence>